<evidence type="ECO:0000313" key="4">
    <source>
        <dbReference type="Proteomes" id="UP000466345"/>
    </source>
</evidence>
<dbReference type="RefSeq" id="WP_153456342.1">
    <property type="nucleotide sequence ID" value="NZ_WEGJ01000035.1"/>
</dbReference>
<organism evidence="3 4">
    <name type="scientific">Streptomyces smaragdinus</name>
    <dbReference type="NCBI Taxonomy" id="2585196"/>
    <lineage>
        <taxon>Bacteria</taxon>
        <taxon>Bacillati</taxon>
        <taxon>Actinomycetota</taxon>
        <taxon>Actinomycetes</taxon>
        <taxon>Kitasatosporales</taxon>
        <taxon>Streptomycetaceae</taxon>
        <taxon>Streptomyces</taxon>
    </lineage>
</organism>
<name>A0A7K0CPV9_9ACTN</name>
<dbReference type="Proteomes" id="UP000466345">
    <property type="component" value="Unassembled WGS sequence"/>
</dbReference>
<feature type="region of interest" description="Disordered" evidence="1">
    <location>
        <begin position="70"/>
        <end position="91"/>
    </location>
</feature>
<protein>
    <recommendedName>
        <fullName evidence="5">DNRLRE domain-containing protein</fullName>
    </recommendedName>
</protein>
<sequence>MGTSRRPRPRISRGKTVLGAVIAILASGLAMPAQNATATPAADVKPASAKAKTAPTEDAAMRAAIQSDAPVEVTSLRSETSDTVANPDGTFTERQYVQPVRTYKNGRWAALDTTLVETAGGGFAPRASTTAMEFSGGGDQVLATMRKSGRTMSVGWPSELPTPTVEGDTATYPVMPDVDLVVKADVDGFSHLLVVKSAEAAADPDLAALELPVSTDGLRLEATESGGMVAEDEGAGGPVFEAPAPKMWDSSGTAPEEPSARTASDGADGGDEDSDTGDDPLDGPTEGAKVAEVGLEVGDGVMTLTPDQELLTGDDTTYPLYIDPVAKTANRTGWAMVSSHWPTNEYWKFSGDEGVGKCPADVSTKCASTSDVKRQFYSIPTASFKGKTIISAEFAITMTYVYNSTPRGVKLDWVNSGSASAINSGTNWNNQPGYKGTVGTEEPTNPAGSCTATNQNVRFNAESVVQKAASSGWDYTTFRLMASSESYEYWKRFCGNAHLEVTYNRPPNQPLMSDLVMNPGGACEYGNAGAHYTDRIPTLSAVIKDPDHHDASGSDVEMLRAQFRVWWPSDATTPGPVAWFVYARYDRLASE</sequence>
<comment type="caution">
    <text evidence="3">The sequence shown here is derived from an EMBL/GenBank/DDBJ whole genome shotgun (WGS) entry which is preliminary data.</text>
</comment>
<accession>A0A7K0CPV9</accession>
<evidence type="ECO:0000256" key="2">
    <source>
        <dbReference type="SAM" id="SignalP"/>
    </source>
</evidence>
<feature type="compositionally biased region" description="Low complexity" evidence="1">
    <location>
        <begin position="45"/>
        <end position="56"/>
    </location>
</feature>
<dbReference type="OrthoDB" id="176279at2"/>
<dbReference type="EMBL" id="WEGJ01000035">
    <property type="protein sequence ID" value="MQY15518.1"/>
    <property type="molecule type" value="Genomic_DNA"/>
</dbReference>
<feature type="region of interest" description="Disordered" evidence="1">
    <location>
        <begin position="228"/>
        <end position="286"/>
    </location>
</feature>
<evidence type="ECO:0000313" key="3">
    <source>
        <dbReference type="EMBL" id="MQY15518.1"/>
    </source>
</evidence>
<keyword evidence="4" id="KW-1185">Reference proteome</keyword>
<proteinExistence type="predicted"/>
<keyword evidence="2" id="KW-0732">Signal</keyword>
<dbReference type="NCBIfam" id="NF033679">
    <property type="entry name" value="DNRLRE_dom"/>
    <property type="match status" value="1"/>
</dbReference>
<dbReference type="AlphaFoldDB" id="A0A7K0CPV9"/>
<reference evidence="3 4" key="1">
    <citation type="submission" date="2019-10" db="EMBL/GenBank/DDBJ databases">
        <title>Streptomyces smaragdinus sp. nov. and Streptomyces fabii sp. nov., isolated from the gut of fungus growing-termite Macrotermes natalensis.</title>
        <authorList>
            <person name="Schwitalla J."/>
            <person name="Benndorf R."/>
            <person name="Martin K."/>
            <person name="De Beer W."/>
            <person name="Kaster A.-K."/>
            <person name="Vollmers J."/>
            <person name="Poulsen M."/>
            <person name="Beemelmanns C."/>
        </authorList>
    </citation>
    <scope>NUCLEOTIDE SEQUENCE [LARGE SCALE GENOMIC DNA]</scope>
    <source>
        <strain evidence="3 4">RB5</strain>
    </source>
</reference>
<feature type="compositionally biased region" description="Acidic residues" evidence="1">
    <location>
        <begin position="268"/>
        <end position="281"/>
    </location>
</feature>
<feature type="compositionally biased region" description="Polar residues" evidence="1">
    <location>
        <begin position="75"/>
        <end position="84"/>
    </location>
</feature>
<feature type="region of interest" description="Disordered" evidence="1">
    <location>
        <begin position="38"/>
        <end position="58"/>
    </location>
</feature>
<gene>
    <name evidence="3" type="ORF">SRB5_57000</name>
</gene>
<evidence type="ECO:0008006" key="5">
    <source>
        <dbReference type="Google" id="ProtNLM"/>
    </source>
</evidence>
<evidence type="ECO:0000256" key="1">
    <source>
        <dbReference type="SAM" id="MobiDB-lite"/>
    </source>
</evidence>
<feature type="chain" id="PRO_5039348458" description="DNRLRE domain-containing protein" evidence="2">
    <location>
        <begin position="36"/>
        <end position="591"/>
    </location>
</feature>
<feature type="signal peptide" evidence="2">
    <location>
        <begin position="1"/>
        <end position="35"/>
    </location>
</feature>